<dbReference type="Proteomes" id="UP001448207">
    <property type="component" value="Unassembled WGS sequence"/>
</dbReference>
<evidence type="ECO:0000313" key="1">
    <source>
        <dbReference type="EMBL" id="KAL0087210.1"/>
    </source>
</evidence>
<gene>
    <name evidence="1" type="ORF">J3Q64DRAFT_1638524</name>
</gene>
<evidence type="ECO:0008006" key="3">
    <source>
        <dbReference type="Google" id="ProtNLM"/>
    </source>
</evidence>
<keyword evidence="2" id="KW-1185">Reference proteome</keyword>
<dbReference type="EMBL" id="JBCLYO010000007">
    <property type="protein sequence ID" value="KAL0087210.1"/>
    <property type="molecule type" value="Genomic_DNA"/>
</dbReference>
<protein>
    <recommendedName>
        <fullName evidence="3">Reverse transcriptase domain-containing protein</fullName>
    </recommendedName>
</protein>
<reference evidence="1 2" key="1">
    <citation type="submission" date="2024-04" db="EMBL/GenBank/DDBJ databases">
        <title>Symmetric and asymmetric DNA N6-adenine methylation regulates different biological responses in Mucorales.</title>
        <authorList>
            <consortium name="Lawrence Berkeley National Laboratory"/>
            <person name="Lax C."/>
            <person name="Mondo S.J."/>
            <person name="Osorio-Concepcion M."/>
            <person name="Muszewska A."/>
            <person name="Corrochano-Luque M."/>
            <person name="Gutierrez G."/>
            <person name="Riley R."/>
            <person name="Lipzen A."/>
            <person name="Guo J."/>
            <person name="Hundley H."/>
            <person name="Amirebrahimi M."/>
            <person name="Ng V."/>
            <person name="Lorenzo-Gutierrez D."/>
            <person name="Binder U."/>
            <person name="Yang J."/>
            <person name="Song Y."/>
            <person name="Canovas D."/>
            <person name="Navarro E."/>
            <person name="Freitag M."/>
            <person name="Gabaldon T."/>
            <person name="Grigoriev I.V."/>
            <person name="Corrochano L.M."/>
            <person name="Nicolas F.E."/>
            <person name="Garre V."/>
        </authorList>
    </citation>
    <scope>NUCLEOTIDE SEQUENCE [LARGE SCALE GENOMIC DNA]</scope>
    <source>
        <strain evidence="1 2">L51</strain>
    </source>
</reference>
<sequence length="210" mass="23596">MLLPTVEMQVASLQEGMSCIASLRAGRIWQENGEKAAGFLKPTIATQESWRAIPALIHLETQTLCSSHNTKTDASQFFYTRLYTKELTNNENTEQLLSNLLVECRLSNRDQDILLQDFTLLDIQEGVSCSPRQSSSGTDGLPYEMLKLLFTHLLYSSLIVKVYKNALQEVAFPTSWSDTCMTLLPKKGNLSDLANWRPISLINTDAKVFT</sequence>
<accession>A0ABR3B2L4</accession>
<name>A0ABR3B2L4_PHYBL</name>
<comment type="caution">
    <text evidence="1">The sequence shown here is derived from an EMBL/GenBank/DDBJ whole genome shotgun (WGS) entry which is preliminary data.</text>
</comment>
<proteinExistence type="predicted"/>
<dbReference type="PANTHER" id="PTHR19446">
    <property type="entry name" value="REVERSE TRANSCRIPTASES"/>
    <property type="match status" value="1"/>
</dbReference>
<evidence type="ECO:0000313" key="2">
    <source>
        <dbReference type="Proteomes" id="UP001448207"/>
    </source>
</evidence>
<organism evidence="1 2">
    <name type="scientific">Phycomyces blakesleeanus</name>
    <dbReference type="NCBI Taxonomy" id="4837"/>
    <lineage>
        <taxon>Eukaryota</taxon>
        <taxon>Fungi</taxon>
        <taxon>Fungi incertae sedis</taxon>
        <taxon>Mucoromycota</taxon>
        <taxon>Mucoromycotina</taxon>
        <taxon>Mucoromycetes</taxon>
        <taxon>Mucorales</taxon>
        <taxon>Phycomycetaceae</taxon>
        <taxon>Phycomyces</taxon>
    </lineage>
</organism>